<protein>
    <submittedName>
        <fullName evidence="2">Uncharacterized protein</fullName>
    </submittedName>
</protein>
<organism evidence="2">
    <name type="scientific">Oryza barthii</name>
    <dbReference type="NCBI Taxonomy" id="65489"/>
    <lineage>
        <taxon>Eukaryota</taxon>
        <taxon>Viridiplantae</taxon>
        <taxon>Streptophyta</taxon>
        <taxon>Embryophyta</taxon>
        <taxon>Tracheophyta</taxon>
        <taxon>Spermatophyta</taxon>
        <taxon>Magnoliopsida</taxon>
        <taxon>Liliopsida</taxon>
        <taxon>Poales</taxon>
        <taxon>Poaceae</taxon>
        <taxon>BOP clade</taxon>
        <taxon>Oryzoideae</taxon>
        <taxon>Oryzeae</taxon>
        <taxon>Oryzinae</taxon>
        <taxon>Oryza</taxon>
    </lineage>
</organism>
<accession>A0A0D3GAC1</accession>
<dbReference type="EnsemblPlants" id="OBART05G24430.1">
    <property type="protein sequence ID" value="OBART05G24430.1"/>
    <property type="gene ID" value="OBART05G24430"/>
</dbReference>
<dbReference type="PANTHER" id="PTHR34467:SF1">
    <property type="entry name" value="OS05G0542300 PROTEIN"/>
    <property type="match status" value="1"/>
</dbReference>
<evidence type="ECO:0000313" key="2">
    <source>
        <dbReference type="EnsemblPlants" id="OBART05G24430.1"/>
    </source>
</evidence>
<dbReference type="eggNOG" id="ENOG502SC5F">
    <property type="taxonomic scope" value="Eukaryota"/>
</dbReference>
<dbReference type="PANTHER" id="PTHR34467">
    <property type="entry name" value="TRANSMEMBRANE PROTEIN"/>
    <property type="match status" value="1"/>
</dbReference>
<reference evidence="2" key="1">
    <citation type="journal article" date="2009" name="Rice">
        <title>De Novo Next Generation Sequencing of Plant Genomes.</title>
        <authorList>
            <person name="Rounsley S."/>
            <person name="Marri P.R."/>
            <person name="Yu Y."/>
            <person name="He R."/>
            <person name="Sisneros N."/>
            <person name="Goicoechea J.L."/>
            <person name="Lee S.J."/>
            <person name="Angelova A."/>
            <person name="Kudrna D."/>
            <person name="Luo M."/>
            <person name="Affourtit J."/>
            <person name="Desany B."/>
            <person name="Knight J."/>
            <person name="Niazi F."/>
            <person name="Egholm M."/>
            <person name="Wing R.A."/>
        </authorList>
    </citation>
    <scope>NUCLEOTIDE SEQUENCE [LARGE SCALE GENOMIC DNA]</scope>
    <source>
        <strain evidence="2">cv. IRGC 105608</strain>
    </source>
</reference>
<name>A0A0D3GAC1_9ORYZ</name>
<sequence length="125" mass="14395">MALQLLNQQCSHTLAHYLHKKGISYLIHAISFSCIQHEQAQVLGHCRPRDPATVRFIVFRHVVYHVLVLLCVGQAETAYTNYEVTSKVKERIQKHSRRVLTDVQDYDYGGPNPRHEPRKKPGNGH</sequence>
<evidence type="ECO:0000256" key="1">
    <source>
        <dbReference type="SAM" id="MobiDB-lite"/>
    </source>
</evidence>
<dbReference type="AlphaFoldDB" id="A0A0D3GAC1"/>
<dbReference type="PaxDb" id="65489-OBART05G24430.1"/>
<reference evidence="2" key="2">
    <citation type="submission" date="2015-03" db="UniProtKB">
        <authorList>
            <consortium name="EnsemblPlants"/>
        </authorList>
    </citation>
    <scope>IDENTIFICATION</scope>
</reference>
<dbReference type="STRING" id="65489.A0A0D3GAC1"/>
<dbReference type="Gramene" id="OBART05G24430.1">
    <property type="protein sequence ID" value="OBART05G24430.1"/>
    <property type="gene ID" value="OBART05G24430"/>
</dbReference>
<feature type="compositionally biased region" description="Basic residues" evidence="1">
    <location>
        <begin position="116"/>
        <end position="125"/>
    </location>
</feature>
<feature type="region of interest" description="Disordered" evidence="1">
    <location>
        <begin position="102"/>
        <end position="125"/>
    </location>
</feature>
<dbReference type="Proteomes" id="UP000026960">
    <property type="component" value="Chromosome 5"/>
</dbReference>
<keyword evidence="3" id="KW-1185">Reference proteome</keyword>
<dbReference type="HOGENOM" id="CLU_162952_0_0_1"/>
<evidence type="ECO:0000313" key="3">
    <source>
        <dbReference type="Proteomes" id="UP000026960"/>
    </source>
</evidence>
<proteinExistence type="predicted"/>